<dbReference type="KEGG" id="mpof:MPOR_13510"/>
<gene>
    <name evidence="1" type="ORF">MPOR_13510</name>
</gene>
<name>A0A6N4V5Z6_9MYCO</name>
<reference evidence="1 2" key="1">
    <citation type="journal article" date="2019" name="Emerg. Microbes Infect.">
        <title>Comprehensive subspecies identification of 175 nontuberculous mycobacteria species based on 7547 genomic profiles.</title>
        <authorList>
            <person name="Matsumoto Y."/>
            <person name="Kinjo T."/>
            <person name="Motooka D."/>
            <person name="Nabeya D."/>
            <person name="Jung N."/>
            <person name="Uechi K."/>
            <person name="Horii T."/>
            <person name="Iida T."/>
            <person name="Fujita J."/>
            <person name="Nakamura S."/>
        </authorList>
    </citation>
    <scope>NUCLEOTIDE SEQUENCE [LARGE SCALE GENOMIC DNA]</scope>
    <source>
        <strain evidence="1 2">JCM 12603</strain>
    </source>
</reference>
<protein>
    <submittedName>
        <fullName evidence="1">Uncharacterized protein</fullName>
    </submittedName>
</protein>
<dbReference type="Proteomes" id="UP000466785">
    <property type="component" value="Chromosome"/>
</dbReference>
<dbReference type="AlphaFoldDB" id="A0A6N4V5Z6"/>
<sequence>MTEHTCNGTVVDSLYNMPASRPLSRSMSGLYPKSHFTQTVTSLIVDTETSAGKFEWTPRPAQPQRATWRADLVLLNALVKSYW</sequence>
<evidence type="ECO:0000313" key="1">
    <source>
        <dbReference type="EMBL" id="BBX50325.1"/>
    </source>
</evidence>
<dbReference type="EMBL" id="AP022570">
    <property type="protein sequence ID" value="BBX50325.1"/>
    <property type="molecule type" value="Genomic_DNA"/>
</dbReference>
<accession>A0A6N4V5Z6</accession>
<organism evidence="1 2">
    <name type="scientific">Mycolicibacterium poriferae</name>
    <dbReference type="NCBI Taxonomy" id="39694"/>
    <lineage>
        <taxon>Bacteria</taxon>
        <taxon>Bacillati</taxon>
        <taxon>Actinomycetota</taxon>
        <taxon>Actinomycetes</taxon>
        <taxon>Mycobacteriales</taxon>
        <taxon>Mycobacteriaceae</taxon>
        <taxon>Mycolicibacterium</taxon>
    </lineage>
</organism>
<evidence type="ECO:0000313" key="2">
    <source>
        <dbReference type="Proteomes" id="UP000466785"/>
    </source>
</evidence>
<proteinExistence type="predicted"/>
<keyword evidence="2" id="KW-1185">Reference proteome</keyword>